<name>G7Z2L0_AZOL4</name>
<dbReference type="Proteomes" id="UP000005667">
    <property type="component" value="Chromosome"/>
</dbReference>
<evidence type="ECO:0000313" key="3">
    <source>
        <dbReference type="Proteomes" id="UP000005667"/>
    </source>
</evidence>
<accession>G7Z2L0</accession>
<sequence length="62" mass="6456">MASAPPDASRATASPAHATPLKARPPKARNPISVPRIATSTAVGTAPKHRHRYGYSGVVVKE</sequence>
<dbReference type="KEGG" id="ali:AZOLI_2397"/>
<dbReference type="EMBL" id="FQ311868">
    <property type="protein sequence ID" value="CBS87603.1"/>
    <property type="molecule type" value="Genomic_DNA"/>
</dbReference>
<feature type="region of interest" description="Disordered" evidence="1">
    <location>
        <begin position="1"/>
        <end position="62"/>
    </location>
</feature>
<proteinExistence type="predicted"/>
<evidence type="ECO:0000256" key="1">
    <source>
        <dbReference type="SAM" id="MobiDB-lite"/>
    </source>
</evidence>
<reference evidence="3" key="1">
    <citation type="journal article" date="2011" name="PLoS Genet.">
        <title>Azospirillum genomes reveal transition of bacteria from aquatic to terrestrial environments.</title>
        <authorList>
            <person name="Wisniewski-Dye F."/>
            <person name="Borziak K."/>
            <person name="Khalsa-Moyers G."/>
            <person name="Alexandre G."/>
            <person name="Sukharnikov L.O."/>
            <person name="Wuichet K."/>
            <person name="Hurst G.B."/>
            <person name="McDonald W.H."/>
            <person name="Robertson J.S."/>
            <person name="Barbe V."/>
            <person name="Calteau A."/>
            <person name="Rouy Z."/>
            <person name="Mangenot S."/>
            <person name="Prigent-Combaret C."/>
            <person name="Normand P."/>
            <person name="Boyer M."/>
            <person name="Siguier P."/>
            <person name="Dessaux Y."/>
            <person name="Elmerich C."/>
            <person name="Condemine G."/>
            <person name="Krishnen G."/>
            <person name="Kennedy I."/>
            <person name="Paterson A.H."/>
            <person name="Gonzalez V."/>
            <person name="Mavingui P."/>
            <person name="Zhulin I.B."/>
        </authorList>
    </citation>
    <scope>NUCLEOTIDE SEQUENCE [LARGE SCALE GENOMIC DNA]</scope>
    <source>
        <strain evidence="3">4B</strain>
    </source>
</reference>
<gene>
    <name evidence="2" type="ordered locus">AZOLI_2397</name>
</gene>
<organism evidence="2 3">
    <name type="scientific">Azospirillum lipoferum (strain 4B)</name>
    <dbReference type="NCBI Taxonomy" id="862719"/>
    <lineage>
        <taxon>Bacteria</taxon>
        <taxon>Pseudomonadati</taxon>
        <taxon>Pseudomonadota</taxon>
        <taxon>Alphaproteobacteria</taxon>
        <taxon>Rhodospirillales</taxon>
        <taxon>Azospirillaceae</taxon>
        <taxon>Azospirillum</taxon>
    </lineage>
</organism>
<keyword evidence="3" id="KW-1185">Reference proteome</keyword>
<protein>
    <submittedName>
        <fullName evidence="2">Uncharacterized protein</fullName>
    </submittedName>
</protein>
<evidence type="ECO:0000313" key="2">
    <source>
        <dbReference type="EMBL" id="CBS87603.1"/>
    </source>
</evidence>
<dbReference type="HOGENOM" id="CLU_2894207_0_0_5"/>
<dbReference type="AlphaFoldDB" id="G7Z2L0"/>